<name>A0A0G4E8E2_VITBC</name>
<gene>
    <name evidence="2" type="ORF">Vbra_10871</name>
</gene>
<dbReference type="VEuPathDB" id="CryptoDB:Vbra_10871"/>
<dbReference type="EMBL" id="CDMY01000013">
    <property type="protein sequence ID" value="CEL91719.1"/>
    <property type="molecule type" value="Genomic_DNA"/>
</dbReference>
<feature type="region of interest" description="Disordered" evidence="1">
    <location>
        <begin position="205"/>
        <end position="227"/>
    </location>
</feature>
<accession>A0A0G4E8E2</accession>
<protein>
    <submittedName>
        <fullName evidence="2">Uncharacterized protein</fullName>
    </submittedName>
</protein>
<dbReference type="AlphaFoldDB" id="A0A0G4E8E2"/>
<evidence type="ECO:0000313" key="3">
    <source>
        <dbReference type="Proteomes" id="UP000041254"/>
    </source>
</evidence>
<sequence length="267" mass="29375">MPPSDGFRIANRVELRHQLHPGTMPVPKNAIATLRLDYYLPHIIDYLNFTGDVIHTRADYNYEWIFIRECVAVPIALQIRASLGQPIILPTGNMDLYRAAGRWNALAAEPHSAERGACCTGCCGGLPTAAKRPNTPAAGPPQDSQVDGYGWVPAADAPDHQRLPAPGQHNQQVVDVAYLFTHPRLCIGLQCFLFGLRRHIPLPNPTDSACPPPGLQQQPAEPRAGPDDDLIEHAIEVCHTHRRRCQLGRLGLSDTVREVEANMGHPQ</sequence>
<evidence type="ECO:0000256" key="1">
    <source>
        <dbReference type="SAM" id="MobiDB-lite"/>
    </source>
</evidence>
<proteinExistence type="predicted"/>
<reference evidence="2 3" key="1">
    <citation type="submission" date="2014-11" db="EMBL/GenBank/DDBJ databases">
        <authorList>
            <person name="Zhu J."/>
            <person name="Qi W."/>
            <person name="Song R."/>
        </authorList>
    </citation>
    <scope>NUCLEOTIDE SEQUENCE [LARGE SCALE GENOMIC DNA]</scope>
</reference>
<keyword evidence="3" id="KW-1185">Reference proteome</keyword>
<evidence type="ECO:0000313" key="2">
    <source>
        <dbReference type="EMBL" id="CEL91719.1"/>
    </source>
</evidence>
<dbReference type="Proteomes" id="UP000041254">
    <property type="component" value="Unassembled WGS sequence"/>
</dbReference>
<dbReference type="InParanoid" id="A0A0G4E8E2"/>
<dbReference type="PhylomeDB" id="A0A0G4E8E2"/>
<organism evidence="2 3">
    <name type="scientific">Vitrella brassicaformis (strain CCMP3155)</name>
    <dbReference type="NCBI Taxonomy" id="1169540"/>
    <lineage>
        <taxon>Eukaryota</taxon>
        <taxon>Sar</taxon>
        <taxon>Alveolata</taxon>
        <taxon>Colpodellida</taxon>
        <taxon>Vitrellaceae</taxon>
        <taxon>Vitrella</taxon>
    </lineage>
</organism>